<name>R7S0X8_PUNST</name>
<organism evidence="2 3">
    <name type="scientific">Punctularia strigosozonata (strain HHB-11173)</name>
    <name type="common">White-rot fungus</name>
    <dbReference type="NCBI Taxonomy" id="741275"/>
    <lineage>
        <taxon>Eukaryota</taxon>
        <taxon>Fungi</taxon>
        <taxon>Dikarya</taxon>
        <taxon>Basidiomycota</taxon>
        <taxon>Agaricomycotina</taxon>
        <taxon>Agaricomycetes</taxon>
        <taxon>Corticiales</taxon>
        <taxon>Punctulariaceae</taxon>
        <taxon>Punctularia</taxon>
    </lineage>
</organism>
<feature type="region of interest" description="Disordered" evidence="1">
    <location>
        <begin position="64"/>
        <end position="107"/>
    </location>
</feature>
<evidence type="ECO:0000313" key="3">
    <source>
        <dbReference type="Proteomes" id="UP000054196"/>
    </source>
</evidence>
<dbReference type="eggNOG" id="ENOG502SRFY">
    <property type="taxonomic scope" value="Eukaryota"/>
</dbReference>
<dbReference type="KEGG" id="psq:PUNSTDRAFT_77405"/>
<reference evidence="3" key="1">
    <citation type="journal article" date="2012" name="Science">
        <title>The Paleozoic origin of enzymatic lignin decomposition reconstructed from 31 fungal genomes.</title>
        <authorList>
            <person name="Floudas D."/>
            <person name="Binder M."/>
            <person name="Riley R."/>
            <person name="Barry K."/>
            <person name="Blanchette R.A."/>
            <person name="Henrissat B."/>
            <person name="Martinez A.T."/>
            <person name="Otillar R."/>
            <person name="Spatafora J.W."/>
            <person name="Yadav J.S."/>
            <person name="Aerts A."/>
            <person name="Benoit I."/>
            <person name="Boyd A."/>
            <person name="Carlson A."/>
            <person name="Copeland A."/>
            <person name="Coutinho P.M."/>
            <person name="de Vries R.P."/>
            <person name="Ferreira P."/>
            <person name="Findley K."/>
            <person name="Foster B."/>
            <person name="Gaskell J."/>
            <person name="Glotzer D."/>
            <person name="Gorecki P."/>
            <person name="Heitman J."/>
            <person name="Hesse C."/>
            <person name="Hori C."/>
            <person name="Igarashi K."/>
            <person name="Jurgens J.A."/>
            <person name="Kallen N."/>
            <person name="Kersten P."/>
            <person name="Kohler A."/>
            <person name="Kuees U."/>
            <person name="Kumar T.K.A."/>
            <person name="Kuo A."/>
            <person name="LaButti K."/>
            <person name="Larrondo L.F."/>
            <person name="Lindquist E."/>
            <person name="Ling A."/>
            <person name="Lombard V."/>
            <person name="Lucas S."/>
            <person name="Lundell T."/>
            <person name="Martin R."/>
            <person name="McLaughlin D.J."/>
            <person name="Morgenstern I."/>
            <person name="Morin E."/>
            <person name="Murat C."/>
            <person name="Nagy L.G."/>
            <person name="Nolan M."/>
            <person name="Ohm R.A."/>
            <person name="Patyshakuliyeva A."/>
            <person name="Rokas A."/>
            <person name="Ruiz-Duenas F.J."/>
            <person name="Sabat G."/>
            <person name="Salamov A."/>
            <person name="Samejima M."/>
            <person name="Schmutz J."/>
            <person name="Slot J.C."/>
            <person name="St John F."/>
            <person name="Stenlid J."/>
            <person name="Sun H."/>
            <person name="Sun S."/>
            <person name="Syed K."/>
            <person name="Tsang A."/>
            <person name="Wiebenga A."/>
            <person name="Young D."/>
            <person name="Pisabarro A."/>
            <person name="Eastwood D.C."/>
            <person name="Martin F."/>
            <person name="Cullen D."/>
            <person name="Grigoriev I.V."/>
            <person name="Hibbett D.S."/>
        </authorList>
    </citation>
    <scope>NUCLEOTIDE SEQUENCE [LARGE SCALE GENOMIC DNA]</scope>
    <source>
        <strain evidence="3">HHB-11173 SS5</strain>
    </source>
</reference>
<dbReference type="Proteomes" id="UP000054196">
    <property type="component" value="Unassembled WGS sequence"/>
</dbReference>
<protein>
    <submittedName>
        <fullName evidence="2">Uncharacterized protein</fullName>
    </submittedName>
</protein>
<dbReference type="HOGENOM" id="CLU_052398_1_0_1"/>
<dbReference type="RefSeq" id="XP_007388926.1">
    <property type="nucleotide sequence ID" value="XM_007388864.1"/>
</dbReference>
<dbReference type="GeneID" id="18885721"/>
<gene>
    <name evidence="2" type="ORF">PUNSTDRAFT_77405</name>
</gene>
<dbReference type="OMA" id="ESMNTSH"/>
<accession>R7S0X8</accession>
<evidence type="ECO:0000256" key="1">
    <source>
        <dbReference type="SAM" id="MobiDB-lite"/>
    </source>
</evidence>
<keyword evidence="3" id="KW-1185">Reference proteome</keyword>
<sequence>MPRITVNPYEHAPPDFQGPAFALARTAIAQANGGTEEEASQALADQWTEQNDLAKQAWDAQVAEDQEAADLAERERAEREAAANAEEERENAKARPKVPSYTQDQTISDEQDLHTDYDVLVKLRNYKYTELWYHGADGRRLATSLAISRGDDTMVLAKEGEGLSIKHTSSARLARHCVPDRDLTWDQFTIAKGGLLEDMARVGWEPSIIRDFALLFYKMDGHGIRYQPYGNACLLIYMDEIRKNWHLSYELDIKNKPKPNEGLMFNPGNLNETRLARIVTTYLQSQAYDALAGQ</sequence>
<proteinExistence type="predicted"/>
<dbReference type="EMBL" id="JH687558">
    <property type="protein sequence ID" value="EIN03868.1"/>
    <property type="molecule type" value="Genomic_DNA"/>
</dbReference>
<dbReference type="OrthoDB" id="2688210at2759"/>
<feature type="compositionally biased region" description="Basic and acidic residues" evidence="1">
    <location>
        <begin position="71"/>
        <end position="81"/>
    </location>
</feature>
<evidence type="ECO:0000313" key="2">
    <source>
        <dbReference type="EMBL" id="EIN03868.1"/>
    </source>
</evidence>
<dbReference type="AlphaFoldDB" id="R7S0X8"/>